<dbReference type="EMBL" id="JAYJLD010000009">
    <property type="protein sequence ID" value="MEB3101719.1"/>
    <property type="molecule type" value="Genomic_DNA"/>
</dbReference>
<evidence type="ECO:0000256" key="6">
    <source>
        <dbReference type="SAM" id="SignalP"/>
    </source>
</evidence>
<dbReference type="InterPro" id="IPR028081">
    <property type="entry name" value="Leu-bd"/>
</dbReference>
<dbReference type="Gene3D" id="3.40.50.2300">
    <property type="match status" value="2"/>
</dbReference>
<evidence type="ECO:0000256" key="4">
    <source>
        <dbReference type="ARBA" id="ARBA00022970"/>
    </source>
</evidence>
<keyword evidence="3 6" id="KW-0732">Signal</keyword>
<organism evidence="8 9">
    <name type="scientific">Ferviditalea candida</name>
    <dbReference type="NCBI Taxonomy" id="3108399"/>
    <lineage>
        <taxon>Bacteria</taxon>
        <taxon>Bacillati</taxon>
        <taxon>Bacillota</taxon>
        <taxon>Bacilli</taxon>
        <taxon>Bacillales</taxon>
        <taxon>Paenibacillaceae</taxon>
        <taxon>Ferviditalea</taxon>
    </lineage>
</organism>
<keyword evidence="2" id="KW-0813">Transport</keyword>
<keyword evidence="4" id="KW-0029">Amino-acid transport</keyword>
<name>A0ABU5ZGT2_9BACL</name>
<evidence type="ECO:0000313" key="8">
    <source>
        <dbReference type="EMBL" id="MEB3101719.1"/>
    </source>
</evidence>
<proteinExistence type="inferred from homology"/>
<dbReference type="RefSeq" id="WP_371753834.1">
    <property type="nucleotide sequence ID" value="NZ_JAYJLD010000009.1"/>
</dbReference>
<dbReference type="PANTHER" id="PTHR30483">
    <property type="entry name" value="LEUCINE-SPECIFIC-BINDING PROTEIN"/>
    <property type="match status" value="1"/>
</dbReference>
<evidence type="ECO:0000256" key="2">
    <source>
        <dbReference type="ARBA" id="ARBA00022448"/>
    </source>
</evidence>
<reference evidence="8" key="1">
    <citation type="submission" date="2023-12" db="EMBL/GenBank/DDBJ databases">
        <title>Fervidustalea candida gen. nov., sp. nov., a novel member of the family Paenibacillaceae isolated from a geothermal area.</title>
        <authorList>
            <person name="Li W.-J."/>
            <person name="Jiao J.-Y."/>
            <person name="Chen Y."/>
        </authorList>
    </citation>
    <scope>NUCLEOTIDE SEQUENCE</scope>
    <source>
        <strain evidence="8">SYSU GA230002</strain>
    </source>
</reference>
<dbReference type="PROSITE" id="PS51257">
    <property type="entry name" value="PROKAR_LIPOPROTEIN"/>
    <property type="match status" value="1"/>
</dbReference>
<feature type="region of interest" description="Disordered" evidence="5">
    <location>
        <begin position="25"/>
        <end position="46"/>
    </location>
</feature>
<dbReference type="InterPro" id="IPR051010">
    <property type="entry name" value="BCAA_transport"/>
</dbReference>
<evidence type="ECO:0000313" key="9">
    <source>
        <dbReference type="Proteomes" id="UP001310386"/>
    </source>
</evidence>
<sequence length="409" mass="43363">MKKLIVILTSVFLLVFMSACGNGNSGSKPAENSNSPAPAASESSKASAQPAAAAPIKIGGLFAASGGASSLGKPEMDTVKMMVEQANANGGIGGRQLELVAYDTKGDQNEAVLDMKKLIENDKVAAVIGGTTSGECMALIPIAEKAKVPFIALGASKAINIPAKPYVFKTPQGDDIVAPRVVKYLKDHNLTKVAWLNVDNSFGSSGKEEYDKAAKAAGIETVISESFEATVNDAKPMLTRVKNANPQAIVVWGTTQESAVVTKNIRELKIDVPILESHGIANAQFIELAGKAAEGVIFPAGRLLVADKLPDDNKQKKILVDYAKNFQAKFNYPASTFGGHAWDAFEILTNAIKTAGDDPQKIRDTLENNTKDIVGTGGIFNYTKDDHNGLNADALAMIKIEMGKWVLEE</sequence>
<evidence type="ECO:0000256" key="3">
    <source>
        <dbReference type="ARBA" id="ARBA00022729"/>
    </source>
</evidence>
<dbReference type="PRINTS" id="PR00337">
    <property type="entry name" value="LEUILEVALBP"/>
</dbReference>
<dbReference type="InterPro" id="IPR028082">
    <property type="entry name" value="Peripla_BP_I"/>
</dbReference>
<dbReference type="Proteomes" id="UP001310386">
    <property type="component" value="Unassembled WGS sequence"/>
</dbReference>
<evidence type="ECO:0000256" key="1">
    <source>
        <dbReference type="ARBA" id="ARBA00010062"/>
    </source>
</evidence>
<comment type="caution">
    <text evidence="8">The sequence shown here is derived from an EMBL/GenBank/DDBJ whole genome shotgun (WGS) entry which is preliminary data.</text>
</comment>
<dbReference type="PANTHER" id="PTHR30483:SF38">
    <property type="entry name" value="BLR7848 PROTEIN"/>
    <property type="match status" value="1"/>
</dbReference>
<keyword evidence="9" id="KW-1185">Reference proteome</keyword>
<dbReference type="Pfam" id="PF13458">
    <property type="entry name" value="Peripla_BP_6"/>
    <property type="match status" value="1"/>
</dbReference>
<comment type="similarity">
    <text evidence="1">Belongs to the leucine-binding protein family.</text>
</comment>
<evidence type="ECO:0000256" key="5">
    <source>
        <dbReference type="SAM" id="MobiDB-lite"/>
    </source>
</evidence>
<protein>
    <submittedName>
        <fullName evidence="8">ABC transporter substrate-binding protein</fullName>
    </submittedName>
</protein>
<feature type="domain" description="Leucine-binding protein" evidence="7">
    <location>
        <begin position="55"/>
        <end position="392"/>
    </location>
</feature>
<gene>
    <name evidence="8" type="ORF">VF724_08590</name>
</gene>
<feature type="signal peptide" evidence="6">
    <location>
        <begin position="1"/>
        <end position="21"/>
    </location>
</feature>
<feature type="compositionally biased region" description="Low complexity" evidence="5">
    <location>
        <begin position="27"/>
        <end position="46"/>
    </location>
</feature>
<dbReference type="InterPro" id="IPR000709">
    <property type="entry name" value="Leu_Ile_Val-bd"/>
</dbReference>
<evidence type="ECO:0000259" key="7">
    <source>
        <dbReference type="Pfam" id="PF13458"/>
    </source>
</evidence>
<dbReference type="CDD" id="cd06333">
    <property type="entry name" value="PBP1_ABC_RPA1789-like"/>
    <property type="match status" value="1"/>
</dbReference>
<accession>A0ABU5ZGT2</accession>
<feature type="chain" id="PRO_5045922102" evidence="6">
    <location>
        <begin position="22"/>
        <end position="409"/>
    </location>
</feature>
<dbReference type="SUPFAM" id="SSF53822">
    <property type="entry name" value="Periplasmic binding protein-like I"/>
    <property type="match status" value="1"/>
</dbReference>